<gene>
    <name evidence="1" type="ORF">SAMN04487960_10792</name>
</gene>
<protein>
    <submittedName>
        <fullName evidence="1">Uncharacterized protein</fullName>
    </submittedName>
</protein>
<dbReference type="OrthoDB" id="6369527at2"/>
<name>A0A1H2ZXD9_9GAMM</name>
<dbReference type="Proteomes" id="UP000199675">
    <property type="component" value="Unassembled WGS sequence"/>
</dbReference>
<dbReference type="EMBL" id="FNNE01000007">
    <property type="protein sequence ID" value="SDX21554.1"/>
    <property type="molecule type" value="Genomic_DNA"/>
</dbReference>
<evidence type="ECO:0000313" key="2">
    <source>
        <dbReference type="Proteomes" id="UP000199675"/>
    </source>
</evidence>
<dbReference type="AlphaFoldDB" id="A0A1H2ZXD9"/>
<accession>A0A1H2ZXD9</accession>
<proteinExistence type="predicted"/>
<evidence type="ECO:0000313" key="1">
    <source>
        <dbReference type="EMBL" id="SDX21554.1"/>
    </source>
</evidence>
<organism evidence="1 2">
    <name type="scientific">Marinobacter mobilis</name>
    <dbReference type="NCBI Taxonomy" id="488533"/>
    <lineage>
        <taxon>Bacteria</taxon>
        <taxon>Pseudomonadati</taxon>
        <taxon>Pseudomonadota</taxon>
        <taxon>Gammaproteobacteria</taxon>
        <taxon>Pseudomonadales</taxon>
        <taxon>Marinobacteraceae</taxon>
        <taxon>Marinobacter</taxon>
    </lineage>
</organism>
<dbReference type="STRING" id="488533.SAMN04487960_10792"/>
<reference evidence="1" key="1">
    <citation type="submission" date="2016-10" db="EMBL/GenBank/DDBJ databases">
        <authorList>
            <person name="de Groot N.N."/>
        </authorList>
    </citation>
    <scope>NUCLEOTIDE SEQUENCE [LARGE SCALE GENOMIC DNA]</scope>
    <source>
        <strain evidence="1">CGMCC 1.7059</strain>
    </source>
</reference>
<keyword evidence="2" id="KW-1185">Reference proteome</keyword>
<dbReference type="RefSeq" id="WP_091814385.1">
    <property type="nucleotide sequence ID" value="NZ_FNNE01000007.1"/>
</dbReference>
<sequence length="102" mass="11581">MAISSNRIIGLTQELQIEQACHVNELHIGWHNEFAAQQQQKDPSGHYFRAPVVTWSRDGVTYQYVPTLQFVETNKGFEVDADRLVADIKRQLLIRGTQSVAA</sequence>